<evidence type="ECO:0000256" key="1">
    <source>
        <dbReference type="ARBA" id="ARBA00022723"/>
    </source>
</evidence>
<evidence type="ECO:0000313" key="4">
    <source>
        <dbReference type="Proteomes" id="UP000515977"/>
    </source>
</evidence>
<sequence>MLFSGLDLPTIESWTLAASHPSGIHTVLLNVENMSCQHCVNAVTRALRALDPEAAVQVDLAKGEVRASGGFDAEAAIAALADEDYPATLTSAEG</sequence>
<keyword evidence="4" id="KW-1185">Reference proteome</keyword>
<dbReference type="InterPro" id="IPR036163">
    <property type="entry name" value="HMA_dom_sf"/>
</dbReference>
<dbReference type="InterPro" id="IPR006121">
    <property type="entry name" value="HMA_dom"/>
</dbReference>
<accession>A0A7G9QTY4</accession>
<gene>
    <name evidence="3" type="ORF">H9L17_01085</name>
</gene>
<feature type="domain" description="HMA" evidence="2">
    <location>
        <begin position="25"/>
        <end position="88"/>
    </location>
</feature>
<dbReference type="CDD" id="cd00371">
    <property type="entry name" value="HMA"/>
    <property type="match status" value="1"/>
</dbReference>
<dbReference type="KEGG" id="tbv:H9L17_01085"/>
<keyword evidence="1" id="KW-0479">Metal-binding</keyword>
<dbReference type="InterPro" id="IPR017969">
    <property type="entry name" value="Heavy-metal-associated_CS"/>
</dbReference>
<organism evidence="3 4">
    <name type="scientific">Thermomonas brevis</name>
    <dbReference type="NCBI Taxonomy" id="215691"/>
    <lineage>
        <taxon>Bacteria</taxon>
        <taxon>Pseudomonadati</taxon>
        <taxon>Pseudomonadota</taxon>
        <taxon>Gammaproteobacteria</taxon>
        <taxon>Lysobacterales</taxon>
        <taxon>Lysobacteraceae</taxon>
        <taxon>Thermomonas</taxon>
    </lineage>
</organism>
<dbReference type="EMBL" id="CP060711">
    <property type="protein sequence ID" value="QNN46809.1"/>
    <property type="molecule type" value="Genomic_DNA"/>
</dbReference>
<protein>
    <submittedName>
        <fullName evidence="3">Heavy-metal-associated domain-containing protein</fullName>
    </submittedName>
</protein>
<dbReference type="Proteomes" id="UP000515977">
    <property type="component" value="Chromosome"/>
</dbReference>
<dbReference type="PROSITE" id="PS50846">
    <property type="entry name" value="HMA_2"/>
    <property type="match status" value="1"/>
</dbReference>
<dbReference type="Gene3D" id="3.30.70.100">
    <property type="match status" value="1"/>
</dbReference>
<dbReference type="SUPFAM" id="SSF55008">
    <property type="entry name" value="HMA, heavy metal-associated domain"/>
    <property type="match status" value="1"/>
</dbReference>
<proteinExistence type="predicted"/>
<name>A0A7G9QTY4_9GAMM</name>
<evidence type="ECO:0000313" key="3">
    <source>
        <dbReference type="EMBL" id="QNN46809.1"/>
    </source>
</evidence>
<dbReference type="GO" id="GO:0046872">
    <property type="term" value="F:metal ion binding"/>
    <property type="evidence" value="ECO:0007669"/>
    <property type="project" value="UniProtKB-KW"/>
</dbReference>
<dbReference type="AlphaFoldDB" id="A0A7G9QTY4"/>
<reference evidence="3 4" key="1">
    <citation type="submission" date="2020-08" db="EMBL/GenBank/DDBJ databases">
        <title>Genome sequence of Thermomonas brevis KACC 16975T.</title>
        <authorList>
            <person name="Hyun D.-W."/>
            <person name="Bae J.-W."/>
        </authorList>
    </citation>
    <scope>NUCLEOTIDE SEQUENCE [LARGE SCALE GENOMIC DNA]</scope>
    <source>
        <strain evidence="3 4">KACC 16975</strain>
    </source>
</reference>
<dbReference type="Pfam" id="PF00403">
    <property type="entry name" value="HMA"/>
    <property type="match status" value="1"/>
</dbReference>
<evidence type="ECO:0000259" key="2">
    <source>
        <dbReference type="PROSITE" id="PS50846"/>
    </source>
</evidence>
<dbReference type="PROSITE" id="PS01047">
    <property type="entry name" value="HMA_1"/>
    <property type="match status" value="1"/>
</dbReference>